<gene>
    <name evidence="1" type="ORF">H8E41_08900</name>
</gene>
<evidence type="ECO:0000313" key="2">
    <source>
        <dbReference type="Proteomes" id="UP000614424"/>
    </source>
</evidence>
<name>A0A8J6NEF5_9BACT</name>
<accession>A0A8J6NEF5</accession>
<protein>
    <submittedName>
        <fullName evidence="1">PilZ domain-containing protein</fullName>
    </submittedName>
</protein>
<dbReference type="EMBL" id="JACNJZ010000122">
    <property type="protein sequence ID" value="MBC8318012.1"/>
    <property type="molecule type" value="Genomic_DNA"/>
</dbReference>
<dbReference type="Gene3D" id="2.40.10.220">
    <property type="entry name" value="predicted glycosyltransferase like domains"/>
    <property type="match status" value="1"/>
</dbReference>
<comment type="caution">
    <text evidence="1">The sequence shown here is derived from an EMBL/GenBank/DDBJ whole genome shotgun (WGS) entry which is preliminary data.</text>
</comment>
<dbReference type="AlphaFoldDB" id="A0A8J6NEF5"/>
<reference evidence="1 2" key="1">
    <citation type="submission" date="2020-08" db="EMBL/GenBank/DDBJ databases">
        <title>Bridging the membrane lipid divide: bacteria of the FCB group superphylum have the potential to synthesize archaeal ether lipids.</title>
        <authorList>
            <person name="Villanueva L."/>
            <person name="Von Meijenfeldt F.A.B."/>
            <person name="Westbye A.B."/>
            <person name="Yadav S."/>
            <person name="Hopmans E.C."/>
            <person name="Dutilh B.E."/>
            <person name="Sinninghe Damste J.S."/>
        </authorList>
    </citation>
    <scope>NUCLEOTIDE SEQUENCE [LARGE SCALE GENOMIC DNA]</scope>
    <source>
        <strain evidence="1">NIOZ-UU47</strain>
    </source>
</reference>
<organism evidence="1 2">
    <name type="scientific">Candidatus Desulfobia pelagia</name>
    <dbReference type="NCBI Taxonomy" id="2841692"/>
    <lineage>
        <taxon>Bacteria</taxon>
        <taxon>Pseudomonadati</taxon>
        <taxon>Thermodesulfobacteriota</taxon>
        <taxon>Desulfobulbia</taxon>
        <taxon>Desulfobulbales</taxon>
        <taxon>Desulfobulbaceae</taxon>
        <taxon>Candidatus Desulfobia</taxon>
    </lineage>
</organism>
<dbReference type="Proteomes" id="UP000614424">
    <property type="component" value="Unassembled WGS sequence"/>
</dbReference>
<evidence type="ECO:0000313" key="1">
    <source>
        <dbReference type="EMBL" id="MBC8318012.1"/>
    </source>
</evidence>
<sequence>MSTMCLLQQRHYERFKIKEGALALLDCAIPFHIVDISISGLAFRYVGIEKWFDDPVEIDIVYDDFCLKNLMVQTVSDQKISNGFMKTRRHSVSFCKLSSIQIKQLEEFIQQYGEQGQVRLN</sequence>
<proteinExistence type="predicted"/>